<dbReference type="Pfam" id="PF12796">
    <property type="entry name" value="Ank_2"/>
    <property type="match status" value="2"/>
</dbReference>
<dbReference type="AlphaFoldDB" id="A0A067CPE6"/>
<feature type="repeat" description="ANK" evidence="3">
    <location>
        <begin position="104"/>
        <end position="136"/>
    </location>
</feature>
<dbReference type="RefSeq" id="XP_012198239.1">
    <property type="nucleotide sequence ID" value="XM_012342849.1"/>
</dbReference>
<feature type="repeat" description="ANK" evidence="3">
    <location>
        <begin position="333"/>
        <end position="365"/>
    </location>
</feature>
<dbReference type="InterPro" id="IPR036770">
    <property type="entry name" value="Ankyrin_rpt-contain_sf"/>
</dbReference>
<dbReference type="PROSITE" id="PS50088">
    <property type="entry name" value="ANK_REPEAT"/>
    <property type="match status" value="4"/>
</dbReference>
<dbReference type="PROSITE" id="PS50011">
    <property type="entry name" value="PROTEIN_KINASE_DOM"/>
    <property type="match status" value="1"/>
</dbReference>
<dbReference type="Gene3D" id="1.25.40.20">
    <property type="entry name" value="Ankyrin repeat-containing domain"/>
    <property type="match status" value="3"/>
</dbReference>
<dbReference type="GO" id="GO:0004672">
    <property type="term" value="F:protein kinase activity"/>
    <property type="evidence" value="ECO:0007669"/>
    <property type="project" value="InterPro"/>
</dbReference>
<proteinExistence type="predicted"/>
<reference evidence="5 6" key="1">
    <citation type="journal article" date="2013" name="PLoS Genet.">
        <title>Distinctive expansion of potential virulence genes in the genome of the oomycete fish pathogen Saprolegnia parasitica.</title>
        <authorList>
            <person name="Jiang R.H."/>
            <person name="de Bruijn I."/>
            <person name="Haas B.J."/>
            <person name="Belmonte R."/>
            <person name="Lobach L."/>
            <person name="Christie J."/>
            <person name="van den Ackerveken G."/>
            <person name="Bottin A."/>
            <person name="Bulone V."/>
            <person name="Diaz-Moreno S.M."/>
            <person name="Dumas B."/>
            <person name="Fan L."/>
            <person name="Gaulin E."/>
            <person name="Govers F."/>
            <person name="Grenville-Briggs L.J."/>
            <person name="Horner N.R."/>
            <person name="Levin J.Z."/>
            <person name="Mammella M."/>
            <person name="Meijer H.J."/>
            <person name="Morris P."/>
            <person name="Nusbaum C."/>
            <person name="Oome S."/>
            <person name="Phillips A.J."/>
            <person name="van Rooyen D."/>
            <person name="Rzeszutek E."/>
            <person name="Saraiva M."/>
            <person name="Secombes C.J."/>
            <person name="Seidl M.F."/>
            <person name="Snel B."/>
            <person name="Stassen J.H."/>
            <person name="Sykes S."/>
            <person name="Tripathy S."/>
            <person name="van den Berg H."/>
            <person name="Vega-Arreguin J.C."/>
            <person name="Wawra S."/>
            <person name="Young S.K."/>
            <person name="Zeng Q."/>
            <person name="Dieguez-Uribeondo J."/>
            <person name="Russ C."/>
            <person name="Tyler B.M."/>
            <person name="van West P."/>
        </authorList>
    </citation>
    <scope>NUCLEOTIDE SEQUENCE [LARGE SCALE GENOMIC DNA]</scope>
    <source>
        <strain evidence="5 6">CBS 223.65</strain>
    </source>
</reference>
<accession>A0A067CPE6</accession>
<evidence type="ECO:0000259" key="4">
    <source>
        <dbReference type="PROSITE" id="PS50011"/>
    </source>
</evidence>
<dbReference type="OrthoDB" id="46760at2759"/>
<dbReference type="InterPro" id="IPR002110">
    <property type="entry name" value="Ankyrin_rpt"/>
</dbReference>
<evidence type="ECO:0000256" key="1">
    <source>
        <dbReference type="ARBA" id="ARBA00022737"/>
    </source>
</evidence>
<organism evidence="5 6">
    <name type="scientific">Saprolegnia parasitica (strain CBS 223.65)</name>
    <dbReference type="NCBI Taxonomy" id="695850"/>
    <lineage>
        <taxon>Eukaryota</taxon>
        <taxon>Sar</taxon>
        <taxon>Stramenopiles</taxon>
        <taxon>Oomycota</taxon>
        <taxon>Saprolegniomycetes</taxon>
        <taxon>Saprolegniales</taxon>
        <taxon>Saprolegniaceae</taxon>
        <taxon>Saprolegnia</taxon>
    </lineage>
</organism>
<dbReference type="PANTHER" id="PTHR24198:SF165">
    <property type="entry name" value="ANKYRIN REPEAT-CONTAINING PROTEIN-RELATED"/>
    <property type="match status" value="1"/>
</dbReference>
<dbReference type="KEGG" id="spar:SPRG_04249"/>
<dbReference type="Gene3D" id="1.10.510.10">
    <property type="entry name" value="Transferase(Phosphotransferase) domain 1"/>
    <property type="match status" value="1"/>
</dbReference>
<sequence>MGVREALGDKQDKALFKAARDGAVDEVPEKNGHVSVVAMLDKMHGAIAELFTALVKSDEATVLRLLVENVPAYITYWKGRFEDALQIAFAETGNFVFTQGKCTNAKTALHFAATNGHASVVTLLLAHRATVNALDKDDATPLFMAARGGHVNVVELLLAAKADPTLANSDDETPRSVAEAGGHTAVVAALDKILPPPLTPAKPTMTDIISQAVFNNDATRVTELLRAGADPNARYERGPALSPTSSAKAGVGISFLKANAKAHIQDDSSLLHVAAAHGSEAIVALLLASSAIELNPRDSTGATPMYVAAANGHASVVQQLVTAKADVRAVTNTKDTSLHVAVVHEHPRVVERLLDAGADVDVQNNEHKTPWQLAQELTHPAILEVFRTKKAANDLLRAIETGNVQQLQMLLGANANPNAIKSDTGDSLLHLAAKISHLGILDILLQAPHINLQMRNKNMETALLVVIKQRDLHKTQMLHNAMRVMPHFVPADTMAIDRHIALGESKGNMVYQGTFAGSTVAIKTALFPSHAQSLVHEIQALLRCDSPYLMRLLAVADQDTPAPKLVFEVMDVGNLRMYLDKKREHLSLEVDYSLLDVAWVVANGLADLHRQGLRHRDLKSSNILLSTTNYIKVGGLGLAFTASTAPSSPTRNGGMPFWTAPEILRKGQIYSDKADIYSFGIILIELETLQLPYATQDIDDCTFRGDVRDGKLQPSLSTTCAPWLRDLVSRCIAYNPSQRPSAQEIVDQLQSRAKD</sequence>
<dbReference type="GO" id="GO:0005524">
    <property type="term" value="F:ATP binding"/>
    <property type="evidence" value="ECO:0007669"/>
    <property type="project" value="InterPro"/>
</dbReference>
<feature type="domain" description="Protein kinase" evidence="4">
    <location>
        <begin position="496"/>
        <end position="755"/>
    </location>
</feature>
<dbReference type="Pfam" id="PF13637">
    <property type="entry name" value="Ank_4"/>
    <property type="match status" value="1"/>
</dbReference>
<gene>
    <name evidence="5" type="ORF">SPRG_04249</name>
</gene>
<dbReference type="EMBL" id="KK583199">
    <property type="protein sequence ID" value="KDO31110.1"/>
    <property type="molecule type" value="Genomic_DNA"/>
</dbReference>
<dbReference type="Gene3D" id="3.30.200.20">
    <property type="entry name" value="Phosphorylase Kinase, domain 1"/>
    <property type="match status" value="1"/>
</dbReference>
<evidence type="ECO:0000256" key="3">
    <source>
        <dbReference type="PROSITE-ProRule" id="PRU00023"/>
    </source>
</evidence>
<feature type="repeat" description="ANK" evidence="3">
    <location>
        <begin position="137"/>
        <end position="169"/>
    </location>
</feature>
<dbReference type="GeneID" id="24126709"/>
<dbReference type="SMART" id="SM00248">
    <property type="entry name" value="ANK"/>
    <property type="match status" value="8"/>
</dbReference>
<evidence type="ECO:0000313" key="6">
    <source>
        <dbReference type="Proteomes" id="UP000030745"/>
    </source>
</evidence>
<name>A0A067CPE6_SAPPC</name>
<keyword evidence="2 3" id="KW-0040">ANK repeat</keyword>
<protein>
    <submittedName>
        <fullName evidence="5">TKL protein kinase</fullName>
    </submittedName>
</protein>
<dbReference type="PRINTS" id="PR01415">
    <property type="entry name" value="ANKYRIN"/>
</dbReference>
<dbReference type="PANTHER" id="PTHR24198">
    <property type="entry name" value="ANKYRIN REPEAT AND PROTEIN KINASE DOMAIN-CONTAINING PROTEIN"/>
    <property type="match status" value="1"/>
</dbReference>
<dbReference type="InterPro" id="IPR008271">
    <property type="entry name" value="Ser/Thr_kinase_AS"/>
</dbReference>
<dbReference type="PROSITE" id="PS00108">
    <property type="entry name" value="PROTEIN_KINASE_ST"/>
    <property type="match status" value="1"/>
</dbReference>
<dbReference type="Pfam" id="PF07714">
    <property type="entry name" value="PK_Tyr_Ser-Thr"/>
    <property type="match status" value="1"/>
</dbReference>
<evidence type="ECO:0000256" key="2">
    <source>
        <dbReference type="ARBA" id="ARBA00023043"/>
    </source>
</evidence>
<dbReference type="SUPFAM" id="SSF56112">
    <property type="entry name" value="Protein kinase-like (PK-like)"/>
    <property type="match status" value="1"/>
</dbReference>
<dbReference type="VEuPathDB" id="FungiDB:SPRG_04249"/>
<dbReference type="InterPro" id="IPR001245">
    <property type="entry name" value="Ser-Thr/Tyr_kinase_cat_dom"/>
</dbReference>
<dbReference type="InterPro" id="IPR011009">
    <property type="entry name" value="Kinase-like_dom_sf"/>
</dbReference>
<keyword evidence="5" id="KW-0808">Transferase</keyword>
<evidence type="ECO:0000313" key="5">
    <source>
        <dbReference type="EMBL" id="KDO31110.1"/>
    </source>
</evidence>
<feature type="repeat" description="ANK" evidence="3">
    <location>
        <begin position="300"/>
        <end position="332"/>
    </location>
</feature>
<dbReference type="SUPFAM" id="SSF48403">
    <property type="entry name" value="Ankyrin repeat"/>
    <property type="match status" value="1"/>
</dbReference>
<keyword evidence="6" id="KW-1185">Reference proteome</keyword>
<dbReference type="Proteomes" id="UP000030745">
    <property type="component" value="Unassembled WGS sequence"/>
</dbReference>
<dbReference type="SMART" id="SM00220">
    <property type="entry name" value="S_TKc"/>
    <property type="match status" value="1"/>
</dbReference>
<keyword evidence="1" id="KW-0677">Repeat</keyword>
<dbReference type="STRING" id="695850.A0A067CPE6"/>
<dbReference type="InterPro" id="IPR000719">
    <property type="entry name" value="Prot_kinase_dom"/>
</dbReference>
<dbReference type="PROSITE" id="PS50297">
    <property type="entry name" value="ANK_REP_REGION"/>
    <property type="match status" value="4"/>
</dbReference>
<keyword evidence="5" id="KW-0418">Kinase</keyword>